<keyword evidence="5 7" id="KW-1133">Transmembrane helix</keyword>
<keyword evidence="3" id="KW-1003">Cell membrane</keyword>
<reference evidence="8" key="2">
    <citation type="submission" date="2020-09" db="EMBL/GenBank/DDBJ databases">
        <authorList>
            <person name="Sun Q."/>
            <person name="Kim S."/>
        </authorList>
    </citation>
    <scope>NUCLEOTIDE SEQUENCE</scope>
    <source>
        <strain evidence="8">KCTC 22164</strain>
    </source>
</reference>
<accession>A0A918JL45</accession>
<feature type="transmembrane region" description="Helical" evidence="7">
    <location>
        <begin position="48"/>
        <end position="70"/>
    </location>
</feature>
<feature type="transmembrane region" description="Helical" evidence="7">
    <location>
        <begin position="357"/>
        <end position="375"/>
    </location>
</feature>
<feature type="transmembrane region" description="Helical" evidence="7">
    <location>
        <begin position="412"/>
        <end position="434"/>
    </location>
</feature>
<dbReference type="InterPro" id="IPR050833">
    <property type="entry name" value="Poly_Biosynth_Transport"/>
</dbReference>
<keyword evidence="6 7" id="KW-0472">Membrane</keyword>
<comment type="subcellular location">
    <subcellularLocation>
        <location evidence="1">Cell membrane</location>
        <topology evidence="1">Multi-pass membrane protein</topology>
    </subcellularLocation>
</comment>
<evidence type="ECO:0000256" key="5">
    <source>
        <dbReference type="ARBA" id="ARBA00022989"/>
    </source>
</evidence>
<evidence type="ECO:0008006" key="10">
    <source>
        <dbReference type="Google" id="ProtNLM"/>
    </source>
</evidence>
<evidence type="ECO:0000256" key="4">
    <source>
        <dbReference type="ARBA" id="ARBA00022692"/>
    </source>
</evidence>
<evidence type="ECO:0000256" key="2">
    <source>
        <dbReference type="ARBA" id="ARBA00007430"/>
    </source>
</evidence>
<proteinExistence type="inferred from homology"/>
<protein>
    <recommendedName>
        <fullName evidence="10">Lipopolysaccharide biosynthesis protein</fullName>
    </recommendedName>
</protein>
<feature type="transmembrane region" description="Helical" evidence="7">
    <location>
        <begin position="210"/>
        <end position="228"/>
    </location>
</feature>
<dbReference type="RefSeq" id="WP_189406220.1">
    <property type="nucleotide sequence ID" value="NZ_BMXP01000004.1"/>
</dbReference>
<gene>
    <name evidence="8" type="ORF">GCM10007391_20990</name>
</gene>
<dbReference type="EMBL" id="BMXP01000004">
    <property type="protein sequence ID" value="GGW86991.1"/>
    <property type="molecule type" value="Genomic_DNA"/>
</dbReference>
<evidence type="ECO:0000313" key="8">
    <source>
        <dbReference type="EMBL" id="GGW86991.1"/>
    </source>
</evidence>
<dbReference type="PANTHER" id="PTHR30250:SF10">
    <property type="entry name" value="LIPOPOLYSACCHARIDE BIOSYNTHESIS PROTEIN WZXC"/>
    <property type="match status" value="1"/>
</dbReference>
<dbReference type="CDD" id="cd13127">
    <property type="entry name" value="MATE_tuaB_like"/>
    <property type="match status" value="1"/>
</dbReference>
<feature type="transmembrane region" description="Helical" evidence="7">
    <location>
        <begin position="147"/>
        <end position="167"/>
    </location>
</feature>
<evidence type="ECO:0000313" key="9">
    <source>
        <dbReference type="Proteomes" id="UP000631300"/>
    </source>
</evidence>
<reference evidence="8" key="1">
    <citation type="journal article" date="2014" name="Int. J. Syst. Evol. Microbiol.">
        <title>Complete genome sequence of Corynebacterium casei LMG S-19264T (=DSM 44701T), isolated from a smear-ripened cheese.</title>
        <authorList>
            <consortium name="US DOE Joint Genome Institute (JGI-PGF)"/>
            <person name="Walter F."/>
            <person name="Albersmeier A."/>
            <person name="Kalinowski J."/>
            <person name="Ruckert C."/>
        </authorList>
    </citation>
    <scope>NUCLEOTIDE SEQUENCE</scope>
    <source>
        <strain evidence="8">KCTC 22164</strain>
    </source>
</reference>
<dbReference type="Pfam" id="PF13440">
    <property type="entry name" value="Polysacc_synt_3"/>
    <property type="match status" value="1"/>
</dbReference>
<comment type="caution">
    <text evidence="8">The sequence shown here is derived from an EMBL/GenBank/DDBJ whole genome shotgun (WGS) entry which is preliminary data.</text>
</comment>
<organism evidence="8 9">
    <name type="scientific">Alteromonas halophila</name>
    <dbReference type="NCBI Taxonomy" id="516698"/>
    <lineage>
        <taxon>Bacteria</taxon>
        <taxon>Pseudomonadati</taxon>
        <taxon>Pseudomonadota</taxon>
        <taxon>Gammaproteobacteria</taxon>
        <taxon>Alteromonadales</taxon>
        <taxon>Alteromonadaceae</taxon>
        <taxon>Alteromonas/Salinimonas group</taxon>
        <taxon>Alteromonas</taxon>
    </lineage>
</organism>
<evidence type="ECO:0000256" key="1">
    <source>
        <dbReference type="ARBA" id="ARBA00004651"/>
    </source>
</evidence>
<keyword evidence="9" id="KW-1185">Reference proteome</keyword>
<feature type="transmembrane region" description="Helical" evidence="7">
    <location>
        <begin position="16"/>
        <end position="36"/>
    </location>
</feature>
<dbReference type="GO" id="GO:0005886">
    <property type="term" value="C:plasma membrane"/>
    <property type="evidence" value="ECO:0007669"/>
    <property type="project" value="UniProtKB-SubCell"/>
</dbReference>
<sequence length="478" mass="52967">MEADKLKVAVLHSLKWVVAGKVLTQVFRWVMTFWVIRLLTPEDYGLVAMADVLLSFLMLIVGALFSPAIVQSKHIDNLTLSRLFGGVLLVHSSVFLLQYFSADLVASYYNADAVADILKVNAWCFLILAFNVIPQALLTRQMQFKKISIISALSNITAAVTTLLMALNDYGYWSIVIGEVLSITLKTILVIAVNPVLLFPRFDLSAASEYLKFGGIVVVHGIIFYIFTHVDVFIAGRYLSAAEVGLFALSLQFALMPQKKLLPLLKQIAFPAFSKIQDNTSKLAWYVEKVQRLSFTLTIPIFWGLASVVDLAIPIILGEKWIDAIYPCIIILFMMPLRFSDELFFPALKSQRKVGHLIVNTLIATTALTISLLLLVGYGALGLALAWLVSFPCVYTINVTRNCNALNVSLKAVGVCLIKPIVCGGVMVATIFSMKLVIGNVSICNMFLQIGIGALTYVLTSFLFNRKSLKELIFLFKR</sequence>
<dbReference type="AlphaFoldDB" id="A0A918JL45"/>
<evidence type="ECO:0000256" key="6">
    <source>
        <dbReference type="ARBA" id="ARBA00023136"/>
    </source>
</evidence>
<feature type="transmembrane region" description="Helical" evidence="7">
    <location>
        <begin position="82"/>
        <end position="100"/>
    </location>
</feature>
<feature type="transmembrane region" description="Helical" evidence="7">
    <location>
        <begin position="324"/>
        <end position="345"/>
    </location>
</feature>
<feature type="transmembrane region" description="Helical" evidence="7">
    <location>
        <begin position="381"/>
        <end position="400"/>
    </location>
</feature>
<keyword evidence="4 7" id="KW-0812">Transmembrane</keyword>
<dbReference type="PANTHER" id="PTHR30250">
    <property type="entry name" value="PST FAMILY PREDICTED COLANIC ACID TRANSPORTER"/>
    <property type="match status" value="1"/>
</dbReference>
<name>A0A918JL45_9ALTE</name>
<dbReference type="Proteomes" id="UP000631300">
    <property type="component" value="Unassembled WGS sequence"/>
</dbReference>
<comment type="similarity">
    <text evidence="2">Belongs to the polysaccharide synthase family.</text>
</comment>
<evidence type="ECO:0000256" key="7">
    <source>
        <dbReference type="SAM" id="Phobius"/>
    </source>
</evidence>
<feature type="transmembrane region" description="Helical" evidence="7">
    <location>
        <begin position="446"/>
        <end position="464"/>
    </location>
</feature>
<feature type="transmembrane region" description="Helical" evidence="7">
    <location>
        <begin position="234"/>
        <end position="256"/>
    </location>
</feature>
<feature type="transmembrane region" description="Helical" evidence="7">
    <location>
        <begin position="173"/>
        <end position="198"/>
    </location>
</feature>
<evidence type="ECO:0000256" key="3">
    <source>
        <dbReference type="ARBA" id="ARBA00022475"/>
    </source>
</evidence>
<feature type="transmembrane region" description="Helical" evidence="7">
    <location>
        <begin position="120"/>
        <end position="138"/>
    </location>
</feature>
<feature type="transmembrane region" description="Helical" evidence="7">
    <location>
        <begin position="295"/>
        <end position="318"/>
    </location>
</feature>